<dbReference type="InterPro" id="IPR023058">
    <property type="entry name" value="PPIase_PpiC_CS"/>
</dbReference>
<evidence type="ECO:0000313" key="12">
    <source>
        <dbReference type="Proteomes" id="UP000298805"/>
    </source>
</evidence>
<dbReference type="EMBL" id="CP027432">
    <property type="protein sequence ID" value="QCI28719.1"/>
    <property type="molecule type" value="Genomic_DNA"/>
</dbReference>
<dbReference type="EC" id="5.2.1.8" evidence="2"/>
<dbReference type="InterPro" id="IPR000297">
    <property type="entry name" value="PPIase_PpiC"/>
</dbReference>
<proteinExistence type="predicted"/>
<comment type="catalytic activity">
    <reaction evidence="1">
        <text>[protein]-peptidylproline (omega=180) = [protein]-peptidylproline (omega=0)</text>
        <dbReference type="Rhea" id="RHEA:16237"/>
        <dbReference type="Rhea" id="RHEA-COMP:10747"/>
        <dbReference type="Rhea" id="RHEA-COMP:10748"/>
        <dbReference type="ChEBI" id="CHEBI:83833"/>
        <dbReference type="ChEBI" id="CHEBI:83834"/>
        <dbReference type="EC" id="5.2.1.8"/>
    </reaction>
</comment>
<evidence type="ECO:0000256" key="2">
    <source>
        <dbReference type="ARBA" id="ARBA00013194"/>
    </source>
</evidence>
<dbReference type="SUPFAM" id="SSF109998">
    <property type="entry name" value="Triger factor/SurA peptide-binding domain-like"/>
    <property type="match status" value="1"/>
</dbReference>
<dbReference type="Proteomes" id="UP000272781">
    <property type="component" value="Unassembled WGS sequence"/>
</dbReference>
<feature type="domain" description="PpiC" evidence="8">
    <location>
        <begin position="151"/>
        <end position="247"/>
    </location>
</feature>
<evidence type="ECO:0000313" key="9">
    <source>
        <dbReference type="EMBL" id="QCI28719.1"/>
    </source>
</evidence>
<reference evidence="10 11" key="2">
    <citation type="submission" date="2018-11" db="EMBL/GenBank/DDBJ databases">
        <title>Genomic Encyclopedia of Type Strains, Phase IV (KMG-IV): sequencing the most valuable type-strain genomes for metagenomic binning, comparative biology and taxonomic classification.</title>
        <authorList>
            <person name="Goeker M."/>
        </authorList>
    </citation>
    <scope>NUCLEOTIDE SEQUENCE [LARGE SCALE GENOMIC DNA]</scope>
    <source>
        <strain evidence="10 11">DSM 27783</strain>
    </source>
</reference>
<keyword evidence="9" id="KW-0132">Cell division</keyword>
<keyword evidence="3 7" id="KW-0732">Signal</keyword>
<reference evidence="9" key="3">
    <citation type="submission" date="2019-06" db="EMBL/GenBank/DDBJ databases">
        <title>A comparative analysis of the Nautiliaceae.</title>
        <authorList>
            <person name="Grosche A."/>
            <person name="Smedile F."/>
            <person name="Vetriani C."/>
        </authorList>
    </citation>
    <scope>NUCLEOTIDE SEQUENCE</scope>
    <source>
        <strain evidence="9">TB6</strain>
    </source>
</reference>
<evidence type="ECO:0000256" key="4">
    <source>
        <dbReference type="ARBA" id="ARBA00023110"/>
    </source>
</evidence>
<sequence length="292" mass="32913">MKKIILGSMIAAGALFAFPGMMGGAMKGNAALTGKPLPGLKDSTVLAELNGKKITVKDVNAYLQGITGDNRIRLQDLPAQHVKQFVQQYVEMLEIYNSKAKDITKTPQYQAAAKKLAVDMWLKNQLQTIKISDKEARAFYEKNKDIYFKTTPKIKARHIVVKDEKTAEKIINELKGLHGKALEDKFAELAKKYSIGPSKVQGGELGYFDPKQMVPAFAKACEELKPGQMTLKPVKTRFGYHVILVEDKKDNNYLPYEQVKMQIIEYLKRVKLKDELQKIKDSSKVKYTIPKS</sequence>
<name>A0AAJ4RD29_9BACT</name>
<evidence type="ECO:0000259" key="8">
    <source>
        <dbReference type="PROSITE" id="PS50198"/>
    </source>
</evidence>
<evidence type="ECO:0000313" key="10">
    <source>
        <dbReference type="EMBL" id="ROR40547.1"/>
    </source>
</evidence>
<dbReference type="SUPFAM" id="SSF54534">
    <property type="entry name" value="FKBP-like"/>
    <property type="match status" value="1"/>
</dbReference>
<protein>
    <recommendedName>
        <fullName evidence="2">peptidylprolyl isomerase</fullName>
        <ecNumber evidence="2">5.2.1.8</ecNumber>
    </recommendedName>
</protein>
<organism evidence="10 11">
    <name type="scientific">Caminibacter pacificus</name>
    <dbReference type="NCBI Taxonomy" id="1424653"/>
    <lineage>
        <taxon>Bacteria</taxon>
        <taxon>Pseudomonadati</taxon>
        <taxon>Campylobacterota</taxon>
        <taxon>Epsilonproteobacteria</taxon>
        <taxon>Nautiliales</taxon>
        <taxon>Nautiliaceae</taxon>
        <taxon>Caminibacter</taxon>
    </lineage>
</organism>
<dbReference type="InterPro" id="IPR050245">
    <property type="entry name" value="PrsA_foldase"/>
</dbReference>
<reference evidence="12" key="1">
    <citation type="submission" date="2018-03" db="EMBL/GenBank/DDBJ databases">
        <title>A comparative analysis of the Nautiliaceae.</title>
        <authorList>
            <person name="Grosche A."/>
            <person name="Smedile F."/>
            <person name="Vetriani C."/>
        </authorList>
    </citation>
    <scope>NUCLEOTIDE SEQUENCE [LARGE SCALE GENOMIC DNA]</scope>
    <source>
        <strain evidence="12">TB6</strain>
    </source>
</reference>
<evidence type="ECO:0000256" key="7">
    <source>
        <dbReference type="SAM" id="SignalP"/>
    </source>
</evidence>
<evidence type="ECO:0000256" key="3">
    <source>
        <dbReference type="ARBA" id="ARBA00022729"/>
    </source>
</evidence>
<dbReference type="PANTHER" id="PTHR47245:SF1">
    <property type="entry name" value="FOLDASE PROTEIN PRSA"/>
    <property type="match status" value="1"/>
</dbReference>
<evidence type="ECO:0000256" key="6">
    <source>
        <dbReference type="PROSITE-ProRule" id="PRU00278"/>
    </source>
</evidence>
<keyword evidence="12" id="KW-1185">Reference proteome</keyword>
<keyword evidence="4 6" id="KW-0697">Rotamase</keyword>
<gene>
    <name evidence="9" type="ORF">C6V80_07005</name>
    <name evidence="10" type="ORF">EDC58_0022</name>
</gene>
<dbReference type="InterPro" id="IPR046357">
    <property type="entry name" value="PPIase_dom_sf"/>
</dbReference>
<keyword evidence="5 6" id="KW-0413">Isomerase</keyword>
<dbReference type="GO" id="GO:0003755">
    <property type="term" value="F:peptidyl-prolyl cis-trans isomerase activity"/>
    <property type="evidence" value="ECO:0007669"/>
    <property type="project" value="UniProtKB-KW"/>
</dbReference>
<dbReference type="RefSeq" id="WP_123351467.1">
    <property type="nucleotide sequence ID" value="NZ_CP027432.2"/>
</dbReference>
<evidence type="ECO:0000313" key="11">
    <source>
        <dbReference type="Proteomes" id="UP000272781"/>
    </source>
</evidence>
<dbReference type="EMBL" id="RJVK01000001">
    <property type="protein sequence ID" value="ROR40547.1"/>
    <property type="molecule type" value="Genomic_DNA"/>
</dbReference>
<evidence type="ECO:0000256" key="1">
    <source>
        <dbReference type="ARBA" id="ARBA00000971"/>
    </source>
</evidence>
<dbReference type="PROSITE" id="PS01096">
    <property type="entry name" value="PPIC_PPIASE_1"/>
    <property type="match status" value="1"/>
</dbReference>
<dbReference type="Pfam" id="PF00639">
    <property type="entry name" value="Rotamase"/>
    <property type="match status" value="1"/>
</dbReference>
<dbReference type="PANTHER" id="PTHR47245">
    <property type="entry name" value="PEPTIDYLPROLYL ISOMERASE"/>
    <property type="match status" value="1"/>
</dbReference>
<dbReference type="GO" id="GO:0051301">
    <property type="term" value="P:cell division"/>
    <property type="evidence" value="ECO:0007669"/>
    <property type="project" value="UniProtKB-KW"/>
</dbReference>
<dbReference type="AlphaFoldDB" id="A0AAJ4RD29"/>
<accession>A0AAJ4RD29</accession>
<keyword evidence="9" id="KW-0131">Cell cycle</keyword>
<dbReference type="Proteomes" id="UP000298805">
    <property type="component" value="Chromosome"/>
</dbReference>
<feature type="signal peptide" evidence="7">
    <location>
        <begin position="1"/>
        <end position="17"/>
    </location>
</feature>
<feature type="chain" id="PRO_5042600299" description="peptidylprolyl isomerase" evidence="7">
    <location>
        <begin position="18"/>
        <end position="292"/>
    </location>
</feature>
<dbReference type="Gene3D" id="1.10.8.1040">
    <property type="match status" value="1"/>
</dbReference>
<dbReference type="PROSITE" id="PS50198">
    <property type="entry name" value="PPIC_PPIASE_2"/>
    <property type="match status" value="1"/>
</dbReference>
<evidence type="ECO:0000256" key="5">
    <source>
        <dbReference type="ARBA" id="ARBA00023235"/>
    </source>
</evidence>
<dbReference type="Gene3D" id="3.10.50.40">
    <property type="match status" value="1"/>
</dbReference>
<dbReference type="InterPro" id="IPR027304">
    <property type="entry name" value="Trigger_fact/SurA_dom_sf"/>
</dbReference>